<dbReference type="OrthoDB" id="2501357at2759"/>
<proteinExistence type="predicted"/>
<name>A0A9Q3P1Z1_9BASI</name>
<feature type="region of interest" description="Disordered" evidence="1">
    <location>
        <begin position="191"/>
        <end position="210"/>
    </location>
</feature>
<feature type="region of interest" description="Disordered" evidence="1">
    <location>
        <begin position="98"/>
        <end position="131"/>
    </location>
</feature>
<comment type="caution">
    <text evidence="2">The sequence shown here is derived from an EMBL/GenBank/DDBJ whole genome shotgun (WGS) entry which is preliminary data.</text>
</comment>
<evidence type="ECO:0000313" key="3">
    <source>
        <dbReference type="Proteomes" id="UP000765509"/>
    </source>
</evidence>
<reference evidence="2" key="1">
    <citation type="submission" date="2021-03" db="EMBL/GenBank/DDBJ databases">
        <title>Draft genome sequence of rust myrtle Austropuccinia psidii MF-1, a brazilian biotype.</title>
        <authorList>
            <person name="Quecine M.C."/>
            <person name="Pachon D.M.R."/>
            <person name="Bonatelli M.L."/>
            <person name="Correr F.H."/>
            <person name="Franceschini L.M."/>
            <person name="Leite T.F."/>
            <person name="Margarido G.R.A."/>
            <person name="Almeida C.A."/>
            <person name="Ferrarezi J.A."/>
            <person name="Labate C.A."/>
        </authorList>
    </citation>
    <scope>NUCLEOTIDE SEQUENCE</scope>
    <source>
        <strain evidence="2">MF-1</strain>
    </source>
</reference>
<dbReference type="EMBL" id="AVOT02053403">
    <property type="protein sequence ID" value="MBW0548223.1"/>
    <property type="molecule type" value="Genomic_DNA"/>
</dbReference>
<keyword evidence="3" id="KW-1185">Reference proteome</keyword>
<evidence type="ECO:0000256" key="1">
    <source>
        <dbReference type="SAM" id="MobiDB-lite"/>
    </source>
</evidence>
<dbReference type="Proteomes" id="UP000765509">
    <property type="component" value="Unassembled WGS sequence"/>
</dbReference>
<accession>A0A9Q3P1Z1</accession>
<gene>
    <name evidence="2" type="ORF">O181_087938</name>
</gene>
<feature type="region of interest" description="Disordered" evidence="1">
    <location>
        <begin position="334"/>
        <end position="371"/>
    </location>
</feature>
<protein>
    <submittedName>
        <fullName evidence="2">Uncharacterized protein</fullName>
    </submittedName>
</protein>
<evidence type="ECO:0000313" key="2">
    <source>
        <dbReference type="EMBL" id="MBW0548223.1"/>
    </source>
</evidence>
<dbReference type="AlphaFoldDB" id="A0A9Q3P1Z1"/>
<feature type="compositionally biased region" description="Low complexity" evidence="1">
    <location>
        <begin position="104"/>
        <end position="116"/>
    </location>
</feature>
<organism evidence="2 3">
    <name type="scientific">Austropuccinia psidii MF-1</name>
    <dbReference type="NCBI Taxonomy" id="1389203"/>
    <lineage>
        <taxon>Eukaryota</taxon>
        <taxon>Fungi</taxon>
        <taxon>Dikarya</taxon>
        <taxon>Basidiomycota</taxon>
        <taxon>Pucciniomycotina</taxon>
        <taxon>Pucciniomycetes</taxon>
        <taxon>Pucciniales</taxon>
        <taxon>Sphaerophragmiaceae</taxon>
        <taxon>Austropuccinia</taxon>
    </lineage>
</organism>
<sequence>MSPKKKSINSNRSWVRCPRHPCIVSYHPRSAHQHLSSCRYFRCLNESCEFVGTQSQVNNHQSSCPFGLRSEEIGTTDPLSDSESQVFDILTSPHLNQSYPTEPSSDFSPLSSSQKSFNPNHSKFKPDRLNSNQFNSTSKFCNKNHSIKSINSLNITSNHQIHLNHSILNPYDPSSNKIFSLPFKSVNSTLQTAPSKKPINSSPVPSSPNRRLSTYELQRYKPIPSSTNQSTSSFFLTSSLNSSQSSDLQTQLIHKTAQLNALKRCYTSVLNQFDDFVYSVYCKASDASLLQELNLLPLEAYREVLTQLVDDQIPELILNSGHFLEENNHLQNFNDHQENSKQNPKPISTVSNEGSELSNDQLADQVRQKISQSKHQPYNLMDSPGNVFSRKRKFKDQSDCKISDSTCSVSSDKPTQFVQKLADTTWDPSDEIDNSLPSRCNFTRLIEQAHKKMKSRVKKRNGILSS</sequence>
<feature type="compositionally biased region" description="Low complexity" evidence="1">
    <location>
        <begin position="194"/>
        <end position="209"/>
    </location>
</feature>